<feature type="compositionally biased region" description="Low complexity" evidence="1">
    <location>
        <begin position="258"/>
        <end position="273"/>
    </location>
</feature>
<evidence type="ECO:0000313" key="3">
    <source>
        <dbReference type="Proteomes" id="UP000016566"/>
    </source>
</evidence>
<reference evidence="2" key="1">
    <citation type="journal article" date="2013" name="Genome Announc.">
        <title>Draft Genome Sequence of Loktanella cinnabarina LL-001T, Isolated from Deep-Sea Floor Sediment.</title>
        <authorList>
            <person name="Nishi S."/>
            <person name="Tsubouchi T."/>
            <person name="Takaki Y."/>
            <person name="Koyanagi R."/>
            <person name="Satoh N."/>
            <person name="Maruyama T."/>
            <person name="Hatada Y."/>
        </authorList>
    </citation>
    <scope>NUCLEOTIDE SEQUENCE [LARGE SCALE GENOMIC DNA]</scope>
    <source>
        <strain evidence="2">LL-001</strain>
    </source>
</reference>
<feature type="compositionally biased region" description="Polar residues" evidence="1">
    <location>
        <begin position="290"/>
        <end position="304"/>
    </location>
</feature>
<feature type="compositionally biased region" description="Low complexity" evidence="1">
    <location>
        <begin position="346"/>
        <end position="372"/>
    </location>
</feature>
<dbReference type="eggNOG" id="ENOG502ZA9C">
    <property type="taxonomic scope" value="Bacteria"/>
</dbReference>
<feature type="region of interest" description="Disordered" evidence="1">
    <location>
        <begin position="258"/>
        <end position="313"/>
    </location>
</feature>
<feature type="region of interest" description="Disordered" evidence="1">
    <location>
        <begin position="1"/>
        <end position="30"/>
    </location>
</feature>
<protein>
    <submittedName>
        <fullName evidence="2">Uncharacterized protein</fullName>
    </submittedName>
</protein>
<accession>U3AGD5</accession>
<name>U3AGD5_9RHOB</name>
<organism evidence="2 3">
    <name type="scientific">Limimaricola cinnabarinus LL-001</name>
    <dbReference type="NCBI Taxonomy" id="1337093"/>
    <lineage>
        <taxon>Bacteria</taxon>
        <taxon>Pseudomonadati</taxon>
        <taxon>Pseudomonadota</taxon>
        <taxon>Alphaproteobacteria</taxon>
        <taxon>Rhodobacterales</taxon>
        <taxon>Paracoccaceae</taxon>
        <taxon>Limimaricola</taxon>
    </lineage>
</organism>
<dbReference type="Proteomes" id="UP000016566">
    <property type="component" value="Unassembled WGS sequence"/>
</dbReference>
<dbReference type="STRING" id="1337093.MBELCI_2806"/>
<feature type="region of interest" description="Disordered" evidence="1">
    <location>
        <begin position="328"/>
        <end position="372"/>
    </location>
</feature>
<comment type="caution">
    <text evidence="2">The sequence shown here is derived from an EMBL/GenBank/DDBJ whole genome shotgun (WGS) entry which is preliminary data.</text>
</comment>
<dbReference type="EMBL" id="BATB01000046">
    <property type="protein sequence ID" value="GAD56754.1"/>
    <property type="molecule type" value="Genomic_DNA"/>
</dbReference>
<gene>
    <name evidence="2" type="ORF">MBELCI_2806</name>
</gene>
<proteinExistence type="predicted"/>
<keyword evidence="3" id="KW-1185">Reference proteome</keyword>
<feature type="compositionally biased region" description="Low complexity" evidence="1">
    <location>
        <begin position="328"/>
        <end position="339"/>
    </location>
</feature>
<evidence type="ECO:0000256" key="1">
    <source>
        <dbReference type="SAM" id="MobiDB-lite"/>
    </source>
</evidence>
<sequence length="570" mass="57528">MVSGEVADFDKAMNGLQDEASPSGDAQETPLVVTGGNQLINEVSITSNWLDAPLIVVEGDAREITAISQVNATFDRDTVTGPAQATHSPQAPSMIQNAVSVTSASNPVPRDPDHADQQPSNWAIARITGDLVQVNGVQQYNFASDTDSLRIDLPSSSLRLGAGENQIENLAVLNQFGWTFDLIVVGGNMIDANLIRQGNLLLDDDIVTTAPSAGPTLAAARPVGKDAATAGVAPPASDVGAQATAALTETQAVSSGAAPATSAASAPQPISAPVTASSQTSAPEAIKTSAPVTATTSSQNSAPEATQTSASASVQKSVVASTPEAAATATPVSAPVSAPATPPAAAPKASVTEPAPKADAVPASAASPTAAPDNLSYNEARIHTQGQDMAAAVPKALAQASKALAEGAEALGREVLGLDVFEGIDLLKVLIIEGDFTTLNWIDQINVLGDSDRVELLKEAIAALPDAQVVTGSNLLANLASIEELGVDSKIMAKGEAFSDALLHQAGFVEDGAPATGVGLTQLASEAVAFLADGMIETAAADIEAAQSTIDGGLAAMSTSQADLMQTMLS</sequence>
<evidence type="ECO:0000313" key="2">
    <source>
        <dbReference type="EMBL" id="GAD56754.1"/>
    </source>
</evidence>
<dbReference type="AlphaFoldDB" id="U3AGD5"/>